<sequence length="211" mass="24657">MSLIIENDESIDFIKTLSDKWVEENIFNGKITYTKPGSITYLLYGAKPSEQSVNIKFGHFGEFIAKELIKTKKQFELLTCGVQKVNDKKKDVDLIWLDKQNKVIYYRELKGNIELDTEKLPATIHKCKEIEQSLTSKYPDCSINYGVFNWSIYNRKILTAGLTHIKTFESNGVKIDHMEDFLKILDISWNEPDWALYFRNIGTKIMTYFDE</sequence>
<dbReference type="EMBL" id="MN740762">
    <property type="protein sequence ID" value="QHS81969.1"/>
    <property type="molecule type" value="Genomic_DNA"/>
</dbReference>
<organism evidence="1">
    <name type="scientific">viral metagenome</name>
    <dbReference type="NCBI Taxonomy" id="1070528"/>
    <lineage>
        <taxon>unclassified sequences</taxon>
        <taxon>metagenomes</taxon>
        <taxon>organismal metagenomes</taxon>
    </lineage>
</organism>
<evidence type="ECO:0000313" key="1">
    <source>
        <dbReference type="EMBL" id="QHS81969.1"/>
    </source>
</evidence>
<name>A0A6C0AQ67_9ZZZZ</name>
<reference evidence="1" key="1">
    <citation type="journal article" date="2020" name="Nature">
        <title>Giant virus diversity and host interactions through global metagenomics.</title>
        <authorList>
            <person name="Schulz F."/>
            <person name="Roux S."/>
            <person name="Paez-Espino D."/>
            <person name="Jungbluth S."/>
            <person name="Walsh D.A."/>
            <person name="Denef V.J."/>
            <person name="McMahon K.D."/>
            <person name="Konstantinidis K.T."/>
            <person name="Eloe-Fadrosh E.A."/>
            <person name="Kyrpides N.C."/>
            <person name="Woyke T."/>
        </authorList>
    </citation>
    <scope>NUCLEOTIDE SEQUENCE</scope>
    <source>
        <strain evidence="1">GVMAG-S-1101165-79</strain>
    </source>
</reference>
<accession>A0A6C0AQ67</accession>
<dbReference type="AlphaFoldDB" id="A0A6C0AQ67"/>
<proteinExistence type="predicted"/>
<protein>
    <submittedName>
        <fullName evidence="1">Uncharacterized protein</fullName>
    </submittedName>
</protein>